<evidence type="ECO:0000313" key="3">
    <source>
        <dbReference type="Proteomes" id="UP000663872"/>
    </source>
</evidence>
<proteinExistence type="predicted"/>
<evidence type="ECO:0000256" key="1">
    <source>
        <dbReference type="SAM" id="Phobius"/>
    </source>
</evidence>
<dbReference type="AlphaFoldDB" id="A0A818KAJ0"/>
<keyword evidence="1" id="KW-1133">Transmembrane helix</keyword>
<feature type="transmembrane region" description="Helical" evidence="1">
    <location>
        <begin position="12"/>
        <end position="30"/>
    </location>
</feature>
<protein>
    <submittedName>
        <fullName evidence="2">Uncharacterized protein</fullName>
    </submittedName>
</protein>
<organism evidence="2 3">
    <name type="scientific">Rotaria socialis</name>
    <dbReference type="NCBI Taxonomy" id="392032"/>
    <lineage>
        <taxon>Eukaryota</taxon>
        <taxon>Metazoa</taxon>
        <taxon>Spiralia</taxon>
        <taxon>Gnathifera</taxon>
        <taxon>Rotifera</taxon>
        <taxon>Eurotatoria</taxon>
        <taxon>Bdelloidea</taxon>
        <taxon>Philodinida</taxon>
        <taxon>Philodinidae</taxon>
        <taxon>Rotaria</taxon>
    </lineage>
</organism>
<sequence>MHLDDYDQLFTLHALMTNAIIPLVYGLLIASERHVAKRFTQRLSLSFFTSSMATSSKKGLTTKYNEDEYFRLTVKKLIVLAFVSLDRVIIGFDLICDQLDDASEDLRGYFEKMWIGEPKRRGTGRKKPQFDHKLWNVYDRAIATVPRPNN</sequence>
<evidence type="ECO:0000313" key="2">
    <source>
        <dbReference type="EMBL" id="CAF3548624.1"/>
    </source>
</evidence>
<dbReference type="EMBL" id="CAJNYT010003311">
    <property type="protein sequence ID" value="CAF3548624.1"/>
    <property type="molecule type" value="Genomic_DNA"/>
</dbReference>
<gene>
    <name evidence="2" type="ORF">GRG538_LOCUS20123</name>
</gene>
<reference evidence="2" key="1">
    <citation type="submission" date="2021-02" db="EMBL/GenBank/DDBJ databases">
        <authorList>
            <person name="Nowell W R."/>
        </authorList>
    </citation>
    <scope>NUCLEOTIDE SEQUENCE</scope>
</reference>
<keyword evidence="1" id="KW-0812">Transmembrane</keyword>
<comment type="caution">
    <text evidence="2">The sequence shown here is derived from an EMBL/GenBank/DDBJ whole genome shotgun (WGS) entry which is preliminary data.</text>
</comment>
<name>A0A818KAJ0_9BILA</name>
<accession>A0A818KAJ0</accession>
<keyword evidence="1" id="KW-0472">Membrane</keyword>
<dbReference type="Proteomes" id="UP000663872">
    <property type="component" value="Unassembled WGS sequence"/>
</dbReference>